<organism evidence="1 2">
    <name type="scientific">Dendrobium catenatum</name>
    <dbReference type="NCBI Taxonomy" id="906689"/>
    <lineage>
        <taxon>Eukaryota</taxon>
        <taxon>Viridiplantae</taxon>
        <taxon>Streptophyta</taxon>
        <taxon>Embryophyta</taxon>
        <taxon>Tracheophyta</taxon>
        <taxon>Spermatophyta</taxon>
        <taxon>Magnoliopsida</taxon>
        <taxon>Liliopsida</taxon>
        <taxon>Asparagales</taxon>
        <taxon>Orchidaceae</taxon>
        <taxon>Epidendroideae</taxon>
        <taxon>Malaxideae</taxon>
        <taxon>Dendrobiinae</taxon>
        <taxon>Dendrobium</taxon>
    </lineage>
</organism>
<evidence type="ECO:0000313" key="2">
    <source>
        <dbReference type="Proteomes" id="UP000233837"/>
    </source>
</evidence>
<proteinExistence type="predicted"/>
<protein>
    <submittedName>
        <fullName evidence="1">Uncharacterized protein</fullName>
    </submittedName>
</protein>
<dbReference type="AlphaFoldDB" id="A0A2I0XBA3"/>
<accession>A0A2I0XBA3</accession>
<reference evidence="1 2" key="1">
    <citation type="journal article" date="2016" name="Sci. Rep.">
        <title>The Dendrobium catenatum Lindl. genome sequence provides insights into polysaccharide synthase, floral development and adaptive evolution.</title>
        <authorList>
            <person name="Zhang G.Q."/>
            <person name="Xu Q."/>
            <person name="Bian C."/>
            <person name="Tsai W.C."/>
            <person name="Yeh C.M."/>
            <person name="Liu K.W."/>
            <person name="Yoshida K."/>
            <person name="Zhang L.S."/>
            <person name="Chang S.B."/>
            <person name="Chen F."/>
            <person name="Shi Y."/>
            <person name="Su Y.Y."/>
            <person name="Zhang Y.Q."/>
            <person name="Chen L.J."/>
            <person name="Yin Y."/>
            <person name="Lin M."/>
            <person name="Huang H."/>
            <person name="Deng H."/>
            <person name="Wang Z.W."/>
            <person name="Zhu S.L."/>
            <person name="Zhao X."/>
            <person name="Deng C."/>
            <person name="Niu S.C."/>
            <person name="Huang J."/>
            <person name="Wang M."/>
            <person name="Liu G.H."/>
            <person name="Yang H.J."/>
            <person name="Xiao X.J."/>
            <person name="Hsiao Y.Y."/>
            <person name="Wu W.L."/>
            <person name="Chen Y.Y."/>
            <person name="Mitsuda N."/>
            <person name="Ohme-Takagi M."/>
            <person name="Luo Y.B."/>
            <person name="Van de Peer Y."/>
            <person name="Liu Z.J."/>
        </authorList>
    </citation>
    <scope>NUCLEOTIDE SEQUENCE [LARGE SCALE GENOMIC DNA]</scope>
    <source>
        <tissue evidence="1">The whole plant</tissue>
    </source>
</reference>
<reference evidence="1 2" key="2">
    <citation type="journal article" date="2017" name="Nature">
        <title>The Apostasia genome and the evolution of orchids.</title>
        <authorList>
            <person name="Zhang G.Q."/>
            <person name="Liu K.W."/>
            <person name="Li Z."/>
            <person name="Lohaus R."/>
            <person name="Hsiao Y.Y."/>
            <person name="Niu S.C."/>
            <person name="Wang J.Y."/>
            <person name="Lin Y.C."/>
            <person name="Xu Q."/>
            <person name="Chen L.J."/>
            <person name="Yoshida K."/>
            <person name="Fujiwara S."/>
            <person name="Wang Z.W."/>
            <person name="Zhang Y.Q."/>
            <person name="Mitsuda N."/>
            <person name="Wang M."/>
            <person name="Liu G.H."/>
            <person name="Pecoraro L."/>
            <person name="Huang H.X."/>
            <person name="Xiao X.J."/>
            <person name="Lin M."/>
            <person name="Wu X.Y."/>
            <person name="Wu W.L."/>
            <person name="Chen Y.Y."/>
            <person name="Chang S.B."/>
            <person name="Sakamoto S."/>
            <person name="Ohme-Takagi M."/>
            <person name="Yagi M."/>
            <person name="Zeng S.J."/>
            <person name="Shen C.Y."/>
            <person name="Yeh C.M."/>
            <person name="Luo Y.B."/>
            <person name="Tsai W.C."/>
            <person name="Van de Peer Y."/>
            <person name="Liu Z.J."/>
        </authorList>
    </citation>
    <scope>NUCLEOTIDE SEQUENCE [LARGE SCALE GENOMIC DNA]</scope>
    <source>
        <tissue evidence="1">The whole plant</tissue>
    </source>
</reference>
<dbReference type="EMBL" id="KZ501990">
    <property type="protein sequence ID" value="PKU85176.1"/>
    <property type="molecule type" value="Genomic_DNA"/>
</dbReference>
<keyword evidence="2" id="KW-1185">Reference proteome</keyword>
<sequence>MKNFVKPLIMMFVKKQVKIIMEAHGGRSEVKYAVQNIAVENSNVEVNQFEEGEIILDQELIIREDQSDAAKEVDMQNTDIAEKAVGDLGVVSPHDILFLPLNVSKFDVLYVESVEKEEVDVNNKSFCDSGIKCDGIMADVIGLGDSDLGGGKKAPTARRRSPHKNLLFATPARQRTYLLLLPPEAGREPQPKSNSLHLPTLPRMRNSRRRTSRAILEATLMNPLTSSPSQDPLSLPLSLSLLKAFSGQGSSQRTISLADQFKSWENCHEHRPGYELADIYHPEVTKGF</sequence>
<evidence type="ECO:0000313" key="1">
    <source>
        <dbReference type="EMBL" id="PKU85176.1"/>
    </source>
</evidence>
<name>A0A2I0XBA3_9ASPA</name>
<dbReference type="Proteomes" id="UP000233837">
    <property type="component" value="Unassembled WGS sequence"/>
</dbReference>
<gene>
    <name evidence="1" type="ORF">MA16_Dca023537</name>
</gene>